<evidence type="ECO:0000256" key="1">
    <source>
        <dbReference type="ARBA" id="ARBA00004173"/>
    </source>
</evidence>
<dbReference type="EMBL" id="JABXXO010000013">
    <property type="protein sequence ID" value="KAF7761372.1"/>
    <property type="molecule type" value="Genomic_DNA"/>
</dbReference>
<keyword evidence="2" id="KW-0496">Mitochondrion</keyword>
<dbReference type="Pfam" id="PF10356">
    <property type="entry name" value="RRG7"/>
    <property type="match status" value="1"/>
</dbReference>
<evidence type="ECO:0000313" key="3">
    <source>
        <dbReference type="EMBL" id="KAF7761372.1"/>
    </source>
</evidence>
<accession>A0A8H7C2N2</accession>
<dbReference type="PANTHER" id="PTHR28133">
    <property type="entry name" value="REQUIRED FOR RESPIRATORY GROWTH PROTEIN 7, MITOCHONDRIAL"/>
    <property type="match status" value="1"/>
</dbReference>
<gene>
    <name evidence="3" type="ORF">Agabi119p4_9364</name>
</gene>
<evidence type="ECO:0000256" key="2">
    <source>
        <dbReference type="ARBA" id="ARBA00023128"/>
    </source>
</evidence>
<evidence type="ECO:0008006" key="5">
    <source>
        <dbReference type="Google" id="ProtNLM"/>
    </source>
</evidence>
<evidence type="ECO:0000313" key="4">
    <source>
        <dbReference type="Proteomes" id="UP000629468"/>
    </source>
</evidence>
<proteinExistence type="predicted"/>
<reference evidence="3 4" key="1">
    <citation type="journal article" name="Sci. Rep.">
        <title>Telomere-to-telomere assembled and centromere annotated genomes of the two main subspecies of the button mushroom Agaricus bisporus reveal especially polymorphic chromosome ends.</title>
        <authorList>
            <person name="Sonnenberg A.S.M."/>
            <person name="Sedaghat-Telgerd N."/>
            <person name="Lavrijssen B."/>
            <person name="Ohm R.A."/>
            <person name="Hendrickx P.M."/>
            <person name="Scholtmeijer K."/>
            <person name="Baars J.J.P."/>
            <person name="van Peer A."/>
        </authorList>
    </citation>
    <scope>NUCLEOTIDE SEQUENCE [LARGE SCALE GENOMIC DNA]</scope>
    <source>
        <strain evidence="3 4">H119_p4</strain>
    </source>
</reference>
<dbReference type="GO" id="GO:0005739">
    <property type="term" value="C:mitochondrion"/>
    <property type="evidence" value="ECO:0007669"/>
    <property type="project" value="UniProtKB-SubCell"/>
</dbReference>
<comment type="subcellular location">
    <subcellularLocation>
        <location evidence="1">Mitochondrion</location>
    </subcellularLocation>
</comment>
<comment type="caution">
    <text evidence="3">The sequence shown here is derived from an EMBL/GenBank/DDBJ whole genome shotgun (WGS) entry which is preliminary data.</text>
</comment>
<dbReference type="InterPro" id="IPR018828">
    <property type="entry name" value="RRG7"/>
</dbReference>
<protein>
    <recommendedName>
        <fullName evidence="5">Restriction endonuclease type IV Mrr domain-containing protein</fullName>
    </recommendedName>
</protein>
<dbReference type="Proteomes" id="UP000629468">
    <property type="component" value="Unassembled WGS sequence"/>
</dbReference>
<dbReference type="PANTHER" id="PTHR28133:SF1">
    <property type="entry name" value="REQUIRED FOR RESPIRATORY GROWTH PROTEIN 7, MITOCHONDRIAL"/>
    <property type="match status" value="1"/>
</dbReference>
<dbReference type="AlphaFoldDB" id="A0A8H7C2N2"/>
<sequence>MSLERVGGKGDGGVDMLGWWWIPDLSANMPSVNKRRRIRVLAQCKAEKRKIGPKYLRELEGVLYRHHTIDLLKESRGVVSSNLDGPSQPTSLQDPEPVQLPALGVFISESPFTQAAILHAQSSSIPLFLLHLPPEEEELSIGTSESPFATLVWNRALAGNNGLLGGQMEVRWERSGSGPPRLTLWWQNIRLSNWIPPKGDDHS</sequence>
<organism evidence="3 4">
    <name type="scientific">Agaricus bisporus var. burnettii</name>
    <dbReference type="NCBI Taxonomy" id="192524"/>
    <lineage>
        <taxon>Eukaryota</taxon>
        <taxon>Fungi</taxon>
        <taxon>Dikarya</taxon>
        <taxon>Basidiomycota</taxon>
        <taxon>Agaricomycotina</taxon>
        <taxon>Agaricomycetes</taxon>
        <taxon>Agaricomycetidae</taxon>
        <taxon>Agaricales</taxon>
        <taxon>Agaricineae</taxon>
        <taxon>Agaricaceae</taxon>
        <taxon>Agaricus</taxon>
    </lineage>
</organism>
<name>A0A8H7C2N2_AGABI</name>